<reference evidence="2" key="1">
    <citation type="submission" date="2023-07" db="EMBL/GenBank/DDBJ databases">
        <title>30 novel species of actinomycetes from the DSMZ collection.</title>
        <authorList>
            <person name="Nouioui I."/>
        </authorList>
    </citation>
    <scope>NUCLEOTIDE SEQUENCE [LARGE SCALE GENOMIC DNA]</scope>
    <source>
        <strain evidence="2">DSM 44918</strain>
    </source>
</reference>
<organism evidence="1 2">
    <name type="scientific">Streptomyces millisiae</name>
    <dbReference type="NCBI Taxonomy" id="3075542"/>
    <lineage>
        <taxon>Bacteria</taxon>
        <taxon>Bacillati</taxon>
        <taxon>Actinomycetota</taxon>
        <taxon>Actinomycetes</taxon>
        <taxon>Kitasatosporales</taxon>
        <taxon>Streptomycetaceae</taxon>
        <taxon>Streptomyces</taxon>
    </lineage>
</organism>
<dbReference type="EMBL" id="JAVREM010000023">
    <property type="protein sequence ID" value="MDT0320287.1"/>
    <property type="molecule type" value="Genomic_DNA"/>
</dbReference>
<gene>
    <name evidence="1" type="ORF">RNC47_18280</name>
</gene>
<dbReference type="RefSeq" id="WP_311600092.1">
    <property type="nucleotide sequence ID" value="NZ_JAVREM010000023.1"/>
</dbReference>
<sequence length="149" mass="15310">MDPISAAALAALAGGIGGEAGRQAWASLGALVRRPFRRGTGLASGADEPSVSSGEAELARLWQDPSDPDRASALSAALAVRAALDEGFRDELAEWWRRSRAAVTGEGEVTNVIAGGTQHGPVIQARDISGLSIGLPRSAELTDRPPDAS</sequence>
<evidence type="ECO:0000313" key="2">
    <source>
        <dbReference type="Proteomes" id="UP001183420"/>
    </source>
</evidence>
<accession>A0ABU2LRR2</accession>
<keyword evidence="2" id="KW-1185">Reference proteome</keyword>
<proteinExistence type="predicted"/>
<dbReference type="Proteomes" id="UP001183420">
    <property type="component" value="Unassembled WGS sequence"/>
</dbReference>
<name>A0ABU2LRR2_9ACTN</name>
<comment type="caution">
    <text evidence="1">The sequence shown here is derived from an EMBL/GenBank/DDBJ whole genome shotgun (WGS) entry which is preliminary data.</text>
</comment>
<protein>
    <submittedName>
        <fullName evidence="1">Uncharacterized protein</fullName>
    </submittedName>
</protein>
<evidence type="ECO:0000313" key="1">
    <source>
        <dbReference type="EMBL" id="MDT0320287.1"/>
    </source>
</evidence>